<keyword evidence="2" id="KW-1185">Reference proteome</keyword>
<organism evidence="1 2">
    <name type="scientific">Gossypium arboreum</name>
    <name type="common">Tree cotton</name>
    <name type="synonym">Gossypium nanking</name>
    <dbReference type="NCBI Taxonomy" id="29729"/>
    <lineage>
        <taxon>Eukaryota</taxon>
        <taxon>Viridiplantae</taxon>
        <taxon>Streptophyta</taxon>
        <taxon>Embryophyta</taxon>
        <taxon>Tracheophyta</taxon>
        <taxon>Spermatophyta</taxon>
        <taxon>Magnoliopsida</taxon>
        <taxon>eudicotyledons</taxon>
        <taxon>Gunneridae</taxon>
        <taxon>Pentapetalae</taxon>
        <taxon>rosids</taxon>
        <taxon>malvids</taxon>
        <taxon>Malvales</taxon>
        <taxon>Malvaceae</taxon>
        <taxon>Malvoideae</taxon>
        <taxon>Gossypium</taxon>
    </lineage>
</organism>
<evidence type="ECO:0000313" key="1">
    <source>
        <dbReference type="EMBL" id="KAK5794629.1"/>
    </source>
</evidence>
<gene>
    <name evidence="1" type="ORF">PVK06_035868</name>
</gene>
<sequence>MESDCKKVTKTWNPIANARIKGNRAASFPAEIIGDSSSEYMHDIISKSIQVKESSRVLRYEKKDIQT</sequence>
<name>A0ABR0NK35_GOSAR</name>
<protein>
    <submittedName>
        <fullName evidence="1">Uncharacterized protein</fullName>
    </submittedName>
</protein>
<accession>A0ABR0NK35</accession>
<evidence type="ECO:0000313" key="2">
    <source>
        <dbReference type="Proteomes" id="UP001358586"/>
    </source>
</evidence>
<proteinExistence type="predicted"/>
<dbReference type="Proteomes" id="UP001358586">
    <property type="component" value="Chromosome 10"/>
</dbReference>
<reference evidence="1 2" key="1">
    <citation type="submission" date="2023-03" db="EMBL/GenBank/DDBJ databases">
        <title>WGS of Gossypium arboreum.</title>
        <authorList>
            <person name="Yu D."/>
        </authorList>
    </citation>
    <scope>NUCLEOTIDE SEQUENCE [LARGE SCALE GENOMIC DNA]</scope>
    <source>
        <tissue evidence="1">Leaf</tissue>
    </source>
</reference>
<dbReference type="EMBL" id="JARKNE010000010">
    <property type="protein sequence ID" value="KAK5794629.1"/>
    <property type="molecule type" value="Genomic_DNA"/>
</dbReference>
<comment type="caution">
    <text evidence="1">The sequence shown here is derived from an EMBL/GenBank/DDBJ whole genome shotgun (WGS) entry which is preliminary data.</text>
</comment>